<reference evidence="2" key="2">
    <citation type="submission" date="2025-08" db="UniProtKB">
        <authorList>
            <consortium name="RefSeq"/>
        </authorList>
    </citation>
    <scope>IDENTIFICATION</scope>
    <source>
        <tissue evidence="2">Leaf</tissue>
    </source>
</reference>
<sequence>MSAPPGINEGQSTSRPPLFNGKYYSWWKAKMEDFLTVEDYELWKIVNRVPLTPTKQNGQNKTIPKDPSEFVATDFKMMEKNAKAKKILICGLGPDEYNRISAYSNAKEICDALQTADEGINQVKRSRIELLMRNYELFSMKESEPIQVMMTRFTIIKNELKSFGKVFTSEELVSKVLRILPASWESKVTAIHEAKELDKISLDELTENLKTHEMRKLELRKDEPKRDKALVLKASR</sequence>
<dbReference type="RefSeq" id="XP_075086263.1">
    <property type="nucleotide sequence ID" value="XM_075230162.1"/>
</dbReference>
<evidence type="ECO:0000313" key="1">
    <source>
        <dbReference type="Proteomes" id="UP000790787"/>
    </source>
</evidence>
<reference evidence="1" key="1">
    <citation type="journal article" date="2014" name="Nat. Commun.">
        <title>The tobacco genome sequence and its comparison with those of tomato and potato.</title>
        <authorList>
            <person name="Sierro N."/>
            <person name="Battey J.N."/>
            <person name="Ouadi S."/>
            <person name="Bakaher N."/>
            <person name="Bovet L."/>
            <person name="Willig A."/>
            <person name="Goepfert S."/>
            <person name="Peitsch M.C."/>
            <person name="Ivanov N.V."/>
        </authorList>
    </citation>
    <scope>NUCLEOTIDE SEQUENCE [LARGE SCALE GENOMIC DNA]</scope>
</reference>
<protein>
    <submittedName>
        <fullName evidence="2">Uncharacterized protein LOC142168975</fullName>
    </submittedName>
</protein>
<dbReference type="Proteomes" id="UP000790787">
    <property type="component" value="Chromosome 14"/>
</dbReference>
<accession>A0AC58SMQ3</accession>
<keyword evidence="1" id="KW-1185">Reference proteome</keyword>
<proteinExistence type="predicted"/>
<gene>
    <name evidence="2" type="primary">LOC142168975</name>
</gene>
<evidence type="ECO:0000313" key="2">
    <source>
        <dbReference type="RefSeq" id="XP_075086263.1"/>
    </source>
</evidence>
<organism evidence="1 2">
    <name type="scientific">Nicotiana tabacum</name>
    <name type="common">Common tobacco</name>
    <dbReference type="NCBI Taxonomy" id="4097"/>
    <lineage>
        <taxon>Eukaryota</taxon>
        <taxon>Viridiplantae</taxon>
        <taxon>Streptophyta</taxon>
        <taxon>Embryophyta</taxon>
        <taxon>Tracheophyta</taxon>
        <taxon>Spermatophyta</taxon>
        <taxon>Magnoliopsida</taxon>
        <taxon>eudicotyledons</taxon>
        <taxon>Gunneridae</taxon>
        <taxon>Pentapetalae</taxon>
        <taxon>asterids</taxon>
        <taxon>lamiids</taxon>
        <taxon>Solanales</taxon>
        <taxon>Solanaceae</taxon>
        <taxon>Nicotianoideae</taxon>
        <taxon>Nicotianeae</taxon>
        <taxon>Nicotiana</taxon>
    </lineage>
</organism>
<name>A0AC58SMQ3_TOBAC</name>